<sequence>MEFDQFISLLSALGDFGALLSGAGDVMSGSASLTDSIGGAQA</sequence>
<reference evidence="2" key="1">
    <citation type="journal article" date="2019" name="Int. J. Syst. Evol. Microbiol.">
        <title>The Global Catalogue of Microorganisms (GCM) 10K type strain sequencing project: providing services to taxonomists for standard genome sequencing and annotation.</title>
        <authorList>
            <consortium name="The Broad Institute Genomics Platform"/>
            <consortium name="The Broad Institute Genome Sequencing Center for Infectious Disease"/>
            <person name="Wu L."/>
            <person name="Ma J."/>
        </authorList>
    </citation>
    <scope>NUCLEOTIDE SEQUENCE [LARGE SCALE GENOMIC DNA]</scope>
    <source>
        <strain evidence="2">CCUG 54520</strain>
    </source>
</reference>
<evidence type="ECO:0000313" key="2">
    <source>
        <dbReference type="Proteomes" id="UP001595914"/>
    </source>
</evidence>
<dbReference type="EMBL" id="JBHSFO010000001">
    <property type="protein sequence ID" value="MFC4602110.1"/>
    <property type="molecule type" value="Genomic_DNA"/>
</dbReference>
<comment type="caution">
    <text evidence="1">The sequence shown here is derived from an EMBL/GenBank/DDBJ whole genome shotgun (WGS) entry which is preliminary data.</text>
</comment>
<name>A0ABV9FM67_9NOCA</name>
<gene>
    <name evidence="1" type="ORF">ACFO6S_00215</name>
</gene>
<proteinExistence type="predicted"/>
<dbReference type="RefSeq" id="WP_378413017.1">
    <property type="nucleotide sequence ID" value="NZ_JBHSFO010000001.1"/>
</dbReference>
<evidence type="ECO:0000313" key="1">
    <source>
        <dbReference type="EMBL" id="MFC4602110.1"/>
    </source>
</evidence>
<protein>
    <submittedName>
        <fullName evidence="1">Uncharacterized protein</fullName>
    </submittedName>
</protein>
<keyword evidence="2" id="KW-1185">Reference proteome</keyword>
<organism evidence="1 2">
    <name type="scientific">Rhodococcus kronopolitis</name>
    <dbReference type="NCBI Taxonomy" id="1460226"/>
    <lineage>
        <taxon>Bacteria</taxon>
        <taxon>Bacillati</taxon>
        <taxon>Actinomycetota</taxon>
        <taxon>Actinomycetes</taxon>
        <taxon>Mycobacteriales</taxon>
        <taxon>Nocardiaceae</taxon>
        <taxon>Rhodococcus</taxon>
    </lineage>
</organism>
<dbReference type="Proteomes" id="UP001595914">
    <property type="component" value="Unassembled WGS sequence"/>
</dbReference>
<accession>A0ABV9FM67</accession>